<gene>
    <name evidence="14" type="ORF">Salmuc_03492</name>
</gene>
<dbReference type="InterPro" id="IPR000674">
    <property type="entry name" value="Ald_Oxase/Xan_DH_a/b"/>
</dbReference>
<dbReference type="GO" id="GO:0005506">
    <property type="term" value="F:iron ion binding"/>
    <property type="evidence" value="ECO:0007669"/>
    <property type="project" value="InterPro"/>
</dbReference>
<evidence type="ECO:0000256" key="1">
    <source>
        <dbReference type="ARBA" id="ARBA00001924"/>
    </source>
</evidence>
<feature type="domain" description="Aldehyde oxidase/xanthine dehydrogenase a/b hammerhead" evidence="13">
    <location>
        <begin position="17"/>
        <end position="124"/>
    </location>
</feature>
<keyword evidence="5" id="KW-0001">2Fe-2S</keyword>
<dbReference type="Gene3D" id="3.30.365.10">
    <property type="entry name" value="Aldehyde oxidase/xanthine dehydrogenase, molybdopterin binding domain"/>
    <property type="match status" value="4"/>
</dbReference>
<comment type="similarity">
    <text evidence="3">Belongs to the xanthine dehydrogenase family.</text>
</comment>
<dbReference type="GO" id="GO:0051537">
    <property type="term" value="F:2 iron, 2 sulfur cluster binding"/>
    <property type="evidence" value="ECO:0007669"/>
    <property type="project" value="UniProtKB-KW"/>
</dbReference>
<dbReference type="HOGENOM" id="CLU_001681_4_1_5"/>
<keyword evidence="8" id="KW-0408">Iron</keyword>
<name>S9Q9Q3_9RHOB</name>
<keyword evidence="9" id="KW-0411">Iron-sulfur</keyword>
<dbReference type="InterPro" id="IPR036856">
    <property type="entry name" value="Ald_Oxase/Xan_DH_a/b_sf"/>
</dbReference>
<evidence type="ECO:0000256" key="5">
    <source>
        <dbReference type="ARBA" id="ARBA00022714"/>
    </source>
</evidence>
<comment type="cofactor">
    <cofactor evidence="11">
        <name>Mo-molybdopterin cytosine dinucleotide</name>
        <dbReference type="ChEBI" id="CHEBI:71308"/>
    </cofactor>
</comment>
<evidence type="ECO:0000256" key="11">
    <source>
        <dbReference type="ARBA" id="ARBA00053029"/>
    </source>
</evidence>
<evidence type="ECO:0000256" key="9">
    <source>
        <dbReference type="ARBA" id="ARBA00023014"/>
    </source>
</evidence>
<keyword evidence="7 14" id="KW-0560">Oxidoreductase</keyword>
<dbReference type="InterPro" id="IPR016208">
    <property type="entry name" value="Ald_Oxase/xanthine_DH-like"/>
</dbReference>
<dbReference type="SUPFAM" id="SSF54665">
    <property type="entry name" value="CO dehydrogenase molybdoprotein N-domain-like"/>
    <property type="match status" value="1"/>
</dbReference>
<dbReference type="PANTHER" id="PTHR11908">
    <property type="entry name" value="XANTHINE DEHYDROGENASE"/>
    <property type="match status" value="1"/>
</dbReference>
<dbReference type="InterPro" id="IPR046867">
    <property type="entry name" value="AldOxase/xan_DH_MoCoBD2"/>
</dbReference>
<evidence type="ECO:0000256" key="4">
    <source>
        <dbReference type="ARBA" id="ARBA00022505"/>
    </source>
</evidence>
<accession>S9Q9Q3</accession>
<comment type="cofactor">
    <cofactor evidence="1">
        <name>Mo-molybdopterin</name>
        <dbReference type="ChEBI" id="CHEBI:71302"/>
    </cofactor>
</comment>
<evidence type="ECO:0000256" key="2">
    <source>
        <dbReference type="ARBA" id="ARBA00001974"/>
    </source>
</evidence>
<dbReference type="eggNOG" id="COG4631">
    <property type="taxonomic scope" value="Bacteria"/>
</dbReference>
<evidence type="ECO:0000256" key="7">
    <source>
        <dbReference type="ARBA" id="ARBA00023002"/>
    </source>
</evidence>
<dbReference type="EMBL" id="APVH01000052">
    <property type="protein sequence ID" value="EPX76368.1"/>
    <property type="molecule type" value="Genomic_DNA"/>
</dbReference>
<dbReference type="Proteomes" id="UP000015347">
    <property type="component" value="Unassembled WGS sequence"/>
</dbReference>
<dbReference type="STRING" id="1123237.Salmuc_03492"/>
<dbReference type="FunFam" id="3.30.365.10:FF:000002">
    <property type="entry name" value="Xanthine dehydrogenase oxidase"/>
    <property type="match status" value="1"/>
</dbReference>
<protein>
    <submittedName>
        <fullName evidence="14">Xanthine dehydrogenase</fullName>
        <ecNumber evidence="14">1.17.1.4</ecNumber>
    </submittedName>
</protein>
<dbReference type="Pfam" id="PF20256">
    <property type="entry name" value="MoCoBD_2"/>
    <property type="match status" value="1"/>
</dbReference>
<dbReference type="OrthoDB" id="9763985at2"/>
<dbReference type="Pfam" id="PF02738">
    <property type="entry name" value="MoCoBD_1"/>
    <property type="match status" value="1"/>
</dbReference>
<dbReference type="Gene3D" id="3.90.1170.50">
    <property type="entry name" value="Aldehyde oxidase/xanthine dehydrogenase, a/b hammerhead"/>
    <property type="match status" value="1"/>
</dbReference>
<organism evidence="14 15">
    <name type="scientific">Salipiger mucosus DSM 16094</name>
    <dbReference type="NCBI Taxonomy" id="1123237"/>
    <lineage>
        <taxon>Bacteria</taxon>
        <taxon>Pseudomonadati</taxon>
        <taxon>Pseudomonadota</taxon>
        <taxon>Alphaproteobacteria</taxon>
        <taxon>Rhodobacterales</taxon>
        <taxon>Roseobacteraceae</taxon>
        <taxon>Salipiger</taxon>
    </lineage>
</organism>
<dbReference type="FunFam" id="3.30.365.10:FF:000001">
    <property type="entry name" value="Xanthine dehydrogenase oxidase"/>
    <property type="match status" value="1"/>
</dbReference>
<reference evidence="15" key="1">
    <citation type="journal article" date="2014" name="Stand. Genomic Sci.">
        <title>Genome sequence of the exopolysaccharide-producing Salipiger mucosus type strain (DSM 16094(T)), a moderately halophilic member of the Roseobacter clade.</title>
        <authorList>
            <person name="Riedel T."/>
            <person name="Spring S."/>
            <person name="Fiebig A."/>
            <person name="Petersen J."/>
            <person name="Kyrpides N.C."/>
            <person name="Goker M."/>
            <person name="Klenk H.P."/>
        </authorList>
    </citation>
    <scope>NUCLEOTIDE SEQUENCE [LARGE SCALE GENOMIC DNA]</scope>
    <source>
        <strain evidence="15">DSM 16094</strain>
    </source>
</reference>
<feature type="region of interest" description="Disordered" evidence="12">
    <location>
        <begin position="381"/>
        <end position="449"/>
    </location>
</feature>
<keyword evidence="6" id="KW-0479">Metal-binding</keyword>
<comment type="cofactor">
    <cofactor evidence="2">
        <name>FAD</name>
        <dbReference type="ChEBI" id="CHEBI:57692"/>
    </cofactor>
</comment>
<dbReference type="InterPro" id="IPR008274">
    <property type="entry name" value="AldOxase/xan_DH_MoCoBD1"/>
</dbReference>
<comment type="caution">
    <text evidence="14">The sequence shown here is derived from an EMBL/GenBank/DDBJ whole genome shotgun (WGS) entry which is preliminary data.</text>
</comment>
<evidence type="ECO:0000256" key="10">
    <source>
        <dbReference type="ARBA" id="ARBA00034078"/>
    </source>
</evidence>
<dbReference type="SMART" id="SM01008">
    <property type="entry name" value="Ald_Xan_dh_C"/>
    <property type="match status" value="1"/>
</dbReference>
<dbReference type="GO" id="GO:0004854">
    <property type="term" value="F:xanthine dehydrogenase activity"/>
    <property type="evidence" value="ECO:0007669"/>
    <property type="project" value="UniProtKB-EC"/>
</dbReference>
<dbReference type="AlphaFoldDB" id="S9Q9Q3"/>
<sequence length="879" mass="94387">MSVSKPLPHDAAPLHVTGAARYVDDIPVPRDALSLAFGLSGIAAGRIREVDLSDVRAAPGVVRVWEASDLPSDCDCSPSLHDEPLLAGHTVHYLGQPVFLVAATSHLAARRAARRARITYQERDAVFTVDEAMEADSRFEEGPRIWESGDTAAALAEAPHELSGAIVMGGQEHFYLEGQAALALPQEGGDMVVHTSTQHPTEIQHKVADALRLPMHAVRVECRRMGGGFGGKESQGNALAVACAVAAAETGRACRMRYDRDDDFTITGKRHDFRIDYAAGYDDEGRLLGVEFVQYARCGWAQDLSLPVADRAMLHADNAYAIPALRVESHRLKTNTQSATAFRGFGGPQGMLGIERVLDHVAHALGRDPLEVRRANYYADMTDAGPEDGPAPGPGGGPSAPRASATPPPEDISGQKKDPGSAEDPASRGAVGAVPTGRPVAAPEGVQTTHYGQPVEDFILGAMTDRLAESCDYAARREAVREWNARAPILKRGLALTPVKFGISFTLTHLNQAGALVHVYQDGSVQLNHGGTEMGQGLFQKVAQVAAQGFGLPQEAVKITATDTGKVPNTSATAASSGSDLNGMAVKAACDTIRTRMAEHLAALHQEQPDAVRFEGGEVHVGGETMSFARAATLCYEGRVSLSSTGFYKTPKLEWDRVRGQGRPFFYFAYGAACSEVVVDTLTGEYRILRTDILHDCGASLNPAIDRGQIEGGFVQGAGWLTTEELVWDDSGRLRTHAPSTYKIPACSDRPEVFNVDLWDGQNREETIYRSKAVGEPPFMLGMSVFFALGDAVSACGPGYPALDAPATPECVLAAIRRVQDGAARWSPRWRHCRGTRSPGPTPRPSASPPRCRRACRRCPPPTCRASWPMRRATPRISC</sequence>
<comment type="cofactor">
    <cofactor evidence="10">
        <name>[2Fe-2S] cluster</name>
        <dbReference type="ChEBI" id="CHEBI:190135"/>
    </cofactor>
</comment>
<proteinExistence type="inferred from homology"/>
<evidence type="ECO:0000256" key="3">
    <source>
        <dbReference type="ARBA" id="ARBA00006849"/>
    </source>
</evidence>
<evidence type="ECO:0000256" key="6">
    <source>
        <dbReference type="ARBA" id="ARBA00022723"/>
    </source>
</evidence>
<keyword evidence="4" id="KW-0500">Molybdenum</keyword>
<dbReference type="InterPro" id="IPR037165">
    <property type="entry name" value="AldOxase/xan_DH_Mopterin-bd_sf"/>
</dbReference>
<dbReference type="SUPFAM" id="SSF56003">
    <property type="entry name" value="Molybdenum cofactor-binding domain"/>
    <property type="match status" value="1"/>
</dbReference>
<dbReference type="Pfam" id="PF01315">
    <property type="entry name" value="Ald_Xan_dh_C"/>
    <property type="match status" value="1"/>
</dbReference>
<evidence type="ECO:0000256" key="8">
    <source>
        <dbReference type="ARBA" id="ARBA00023004"/>
    </source>
</evidence>
<dbReference type="EC" id="1.17.1.4" evidence="14"/>
<dbReference type="PANTHER" id="PTHR11908:SF132">
    <property type="entry name" value="ALDEHYDE OXIDASE 1-RELATED"/>
    <property type="match status" value="1"/>
</dbReference>
<feature type="region of interest" description="Disordered" evidence="12">
    <location>
        <begin position="830"/>
        <end position="852"/>
    </location>
</feature>
<evidence type="ECO:0000313" key="15">
    <source>
        <dbReference type="Proteomes" id="UP000015347"/>
    </source>
</evidence>
<evidence type="ECO:0000259" key="13">
    <source>
        <dbReference type="SMART" id="SM01008"/>
    </source>
</evidence>
<evidence type="ECO:0000313" key="14">
    <source>
        <dbReference type="EMBL" id="EPX76368.1"/>
    </source>
</evidence>
<keyword evidence="15" id="KW-1185">Reference proteome</keyword>
<evidence type="ECO:0000256" key="12">
    <source>
        <dbReference type="SAM" id="MobiDB-lite"/>
    </source>
</evidence>